<keyword evidence="8" id="KW-1185">Reference proteome</keyword>
<dbReference type="InterPro" id="IPR040442">
    <property type="entry name" value="Pyrv_kinase-like_dom_sf"/>
</dbReference>
<evidence type="ECO:0000256" key="2">
    <source>
        <dbReference type="ARBA" id="ARBA00022723"/>
    </source>
</evidence>
<evidence type="ECO:0000256" key="1">
    <source>
        <dbReference type="ARBA" id="ARBA00001946"/>
    </source>
</evidence>
<dbReference type="SUPFAM" id="SSF51621">
    <property type="entry name" value="Phosphoenolpyruvate/pyruvate domain"/>
    <property type="match status" value="1"/>
</dbReference>
<comment type="caution">
    <text evidence="7">The sequence shown here is derived from an EMBL/GenBank/DDBJ whole genome shotgun (WGS) entry which is preliminary data.</text>
</comment>
<evidence type="ECO:0000313" key="8">
    <source>
        <dbReference type="Proteomes" id="UP000462055"/>
    </source>
</evidence>
<dbReference type="InterPro" id="IPR005000">
    <property type="entry name" value="Aldolase/citrate-lyase_domain"/>
</dbReference>
<dbReference type="Gene3D" id="3.20.20.60">
    <property type="entry name" value="Phosphoenolpyruvate-binding domains"/>
    <property type="match status" value="1"/>
</dbReference>
<evidence type="ECO:0000256" key="5">
    <source>
        <dbReference type="PIRSR" id="PIRSR015582-2"/>
    </source>
</evidence>
<proteinExistence type="predicted"/>
<feature type="domain" description="HpcH/HpaI aldolase/citrate lyase" evidence="6">
    <location>
        <begin position="11"/>
        <end position="236"/>
    </location>
</feature>
<keyword evidence="3 5" id="KW-0460">Magnesium</keyword>
<evidence type="ECO:0000256" key="4">
    <source>
        <dbReference type="PIRSR" id="PIRSR015582-1"/>
    </source>
</evidence>
<feature type="binding site" evidence="4">
    <location>
        <position position="73"/>
    </location>
    <ligand>
        <name>substrate</name>
    </ligand>
</feature>
<dbReference type="RefSeq" id="WP_151594971.1">
    <property type="nucleotide sequence ID" value="NZ_WBMS02000014.1"/>
</dbReference>
<accession>A0A6I4M9U6</accession>
<gene>
    <name evidence="7" type="ORF">F8568_019415</name>
</gene>
<sequence length="298" mass="31286">MTGSAETFGARSWLFAPGDSGRKMEKAAASPADIVLFDLEDAVAEERKPSARTMVADFLRSRPDGGRDRLWVRINPLDGPHALADLAAVMPARPGGVMLPKARGRADVEKLDHYLSALEVSAGTGEGSTKVIALVTETAEAMFTTGTYAGAPRLVAMTWGAEDLADAVGAAANRTAAGEYGFTYELARSLCLLGAAAAGAVPVDTIHGDFRDLDGLRARAERVRRDGYRGMLAIHPAQVEVINAAFTPTDVEVAAAQEIVDLFDANPGAGTLAHNGAMLDRPHLARARSLLAQAGRPA</sequence>
<dbReference type="GO" id="GO:0006107">
    <property type="term" value="P:oxaloacetate metabolic process"/>
    <property type="evidence" value="ECO:0007669"/>
    <property type="project" value="TreeGrafter"/>
</dbReference>
<dbReference type="InterPro" id="IPR011206">
    <property type="entry name" value="Citrate_lyase_beta/mcl1/mcl2"/>
</dbReference>
<dbReference type="InterPro" id="IPR015813">
    <property type="entry name" value="Pyrv/PenolPyrv_kinase-like_dom"/>
</dbReference>
<dbReference type="EMBL" id="WBMS02000014">
    <property type="protein sequence ID" value="MWA02502.1"/>
    <property type="molecule type" value="Genomic_DNA"/>
</dbReference>
<dbReference type="PIRSF" id="PIRSF015582">
    <property type="entry name" value="Cit_lyase_B"/>
    <property type="match status" value="1"/>
</dbReference>
<evidence type="ECO:0000313" key="7">
    <source>
        <dbReference type="EMBL" id="MWA02502.1"/>
    </source>
</evidence>
<keyword evidence="7" id="KW-0456">Lyase</keyword>
<comment type="cofactor">
    <cofactor evidence="1">
        <name>Mg(2+)</name>
        <dbReference type="ChEBI" id="CHEBI:18420"/>
    </cofactor>
</comment>
<dbReference type="GO" id="GO:0000287">
    <property type="term" value="F:magnesium ion binding"/>
    <property type="evidence" value="ECO:0007669"/>
    <property type="project" value="TreeGrafter"/>
</dbReference>
<feature type="binding site" evidence="5">
    <location>
        <position position="137"/>
    </location>
    <ligand>
        <name>Mg(2+)</name>
        <dbReference type="ChEBI" id="CHEBI:18420"/>
    </ligand>
</feature>
<dbReference type="PANTHER" id="PTHR32308">
    <property type="entry name" value="LYASE BETA SUBUNIT, PUTATIVE (AFU_ORTHOLOGUE AFUA_4G13030)-RELATED"/>
    <property type="match status" value="1"/>
</dbReference>
<evidence type="ECO:0000256" key="3">
    <source>
        <dbReference type="ARBA" id="ARBA00022842"/>
    </source>
</evidence>
<feature type="binding site" evidence="5">
    <location>
        <position position="163"/>
    </location>
    <ligand>
        <name>Mg(2+)</name>
        <dbReference type="ChEBI" id="CHEBI:18420"/>
    </ligand>
</feature>
<evidence type="ECO:0000259" key="6">
    <source>
        <dbReference type="Pfam" id="PF03328"/>
    </source>
</evidence>
<feature type="binding site" evidence="4">
    <location>
        <position position="137"/>
    </location>
    <ligand>
        <name>substrate</name>
    </ligand>
</feature>
<reference evidence="7" key="1">
    <citation type="submission" date="2019-12" db="EMBL/GenBank/DDBJ databases">
        <title>Actinomadura physcomitrii sp. nov., a novel actinomycete isolated from moss [Physcomitrium sphaericum (Ludw) Fuernr].</title>
        <authorList>
            <person name="Zhuang X."/>
        </authorList>
    </citation>
    <scope>NUCLEOTIDE SEQUENCE [LARGE SCALE GENOMIC DNA]</scope>
    <source>
        <strain evidence="7">LD22</strain>
    </source>
</reference>
<dbReference type="Proteomes" id="UP000462055">
    <property type="component" value="Unassembled WGS sequence"/>
</dbReference>
<dbReference type="Pfam" id="PF03328">
    <property type="entry name" value="HpcH_HpaI"/>
    <property type="match status" value="1"/>
</dbReference>
<dbReference type="PANTHER" id="PTHR32308:SF0">
    <property type="entry name" value="HPCH_HPAI ALDOLASE_CITRATE LYASE DOMAIN-CONTAINING PROTEIN"/>
    <property type="match status" value="1"/>
</dbReference>
<keyword evidence="2 5" id="KW-0479">Metal-binding</keyword>
<dbReference type="GO" id="GO:0016829">
    <property type="term" value="F:lyase activity"/>
    <property type="evidence" value="ECO:0007669"/>
    <property type="project" value="UniProtKB-KW"/>
</dbReference>
<protein>
    <submittedName>
        <fullName evidence="7">CoA ester lyase</fullName>
    </submittedName>
</protein>
<name>A0A6I4M9U6_9ACTN</name>
<dbReference type="AlphaFoldDB" id="A0A6I4M9U6"/>
<organism evidence="7 8">
    <name type="scientific">Actinomadura physcomitrii</name>
    <dbReference type="NCBI Taxonomy" id="2650748"/>
    <lineage>
        <taxon>Bacteria</taxon>
        <taxon>Bacillati</taxon>
        <taxon>Actinomycetota</taxon>
        <taxon>Actinomycetes</taxon>
        <taxon>Streptosporangiales</taxon>
        <taxon>Thermomonosporaceae</taxon>
        <taxon>Actinomadura</taxon>
    </lineage>
</organism>